<dbReference type="EMBL" id="CP018335">
    <property type="protein sequence ID" value="APM40710.1"/>
    <property type="molecule type" value="Genomic_DNA"/>
</dbReference>
<proteinExistence type="predicted"/>
<sequence>MYCKRKKNNLTYTEISRELDILPQYLSTIVHQKNRISNKLFRNIEQLFQRYEAWDLLDDEGNL</sequence>
<dbReference type="CDD" id="cd00093">
    <property type="entry name" value="HTH_XRE"/>
    <property type="match status" value="1"/>
</dbReference>
<dbReference type="InterPro" id="IPR010982">
    <property type="entry name" value="Lambda_DNA-bd_dom_sf"/>
</dbReference>
<dbReference type="GO" id="GO:0003677">
    <property type="term" value="F:DNA binding"/>
    <property type="evidence" value="ECO:0007669"/>
    <property type="project" value="InterPro"/>
</dbReference>
<gene>
    <name evidence="1" type="ORF">BS101_19275</name>
</gene>
<protein>
    <submittedName>
        <fullName evidence="1">Uncharacterized protein</fullName>
    </submittedName>
</protein>
<dbReference type="Gene3D" id="1.10.260.40">
    <property type="entry name" value="lambda repressor-like DNA-binding domains"/>
    <property type="match status" value="1"/>
</dbReference>
<evidence type="ECO:0000313" key="1">
    <source>
        <dbReference type="EMBL" id="APM40710.1"/>
    </source>
</evidence>
<dbReference type="InterPro" id="IPR001387">
    <property type="entry name" value="Cro/C1-type_HTH"/>
</dbReference>
<dbReference type="AlphaFoldDB" id="A0A1L5FD17"/>
<name>A0A1L5FD17_CLOKL</name>
<dbReference type="Proteomes" id="UP000184604">
    <property type="component" value="Chromosome"/>
</dbReference>
<evidence type="ECO:0000313" key="2">
    <source>
        <dbReference type="Proteomes" id="UP000184604"/>
    </source>
</evidence>
<accession>A0A1L5FD17</accession>
<reference evidence="1 2" key="1">
    <citation type="submission" date="2016-12" db="EMBL/GenBank/DDBJ databases">
        <title>Complete genome sequence of Clostridium kluyveri JZZ isolated from the pit mud of a Chinese flavor liquor-making factory.</title>
        <authorList>
            <person name="Wang Y."/>
        </authorList>
    </citation>
    <scope>NUCLEOTIDE SEQUENCE [LARGE SCALE GENOMIC DNA]</scope>
    <source>
        <strain evidence="1 2">JZZ</strain>
    </source>
</reference>
<dbReference type="SUPFAM" id="SSF47413">
    <property type="entry name" value="lambda repressor-like DNA-binding domains"/>
    <property type="match status" value="1"/>
</dbReference>
<organism evidence="1 2">
    <name type="scientific">Clostridium kluyveri</name>
    <dbReference type="NCBI Taxonomy" id="1534"/>
    <lineage>
        <taxon>Bacteria</taxon>
        <taxon>Bacillati</taxon>
        <taxon>Bacillota</taxon>
        <taxon>Clostridia</taxon>
        <taxon>Eubacteriales</taxon>
        <taxon>Clostridiaceae</taxon>
        <taxon>Clostridium</taxon>
    </lineage>
</organism>